<feature type="region of interest" description="Disordered" evidence="1">
    <location>
        <begin position="235"/>
        <end position="283"/>
    </location>
</feature>
<protein>
    <recommendedName>
        <fullName evidence="4">DNA-(apurinic or apyrimidinic site) endonuclease</fullName>
    </recommendedName>
</protein>
<evidence type="ECO:0000256" key="1">
    <source>
        <dbReference type="SAM" id="MobiDB-lite"/>
    </source>
</evidence>
<proteinExistence type="predicted"/>
<feature type="region of interest" description="Disordered" evidence="1">
    <location>
        <begin position="20"/>
        <end position="49"/>
    </location>
</feature>
<reference evidence="2" key="1">
    <citation type="submission" date="2023-10" db="EMBL/GenBank/DDBJ databases">
        <authorList>
            <person name="Chen Y."/>
            <person name="Shah S."/>
            <person name="Dougan E. K."/>
            <person name="Thang M."/>
            <person name="Chan C."/>
        </authorList>
    </citation>
    <scope>NUCLEOTIDE SEQUENCE [LARGE SCALE GENOMIC DNA]</scope>
</reference>
<gene>
    <name evidence="2" type="ORF">PCOR1329_LOCUS82868</name>
</gene>
<name>A0ABN9Y6B1_9DINO</name>
<evidence type="ECO:0000313" key="3">
    <source>
        <dbReference type="Proteomes" id="UP001189429"/>
    </source>
</evidence>
<organism evidence="2 3">
    <name type="scientific">Prorocentrum cordatum</name>
    <dbReference type="NCBI Taxonomy" id="2364126"/>
    <lineage>
        <taxon>Eukaryota</taxon>
        <taxon>Sar</taxon>
        <taxon>Alveolata</taxon>
        <taxon>Dinophyceae</taxon>
        <taxon>Prorocentrales</taxon>
        <taxon>Prorocentraceae</taxon>
        <taxon>Prorocentrum</taxon>
    </lineage>
</organism>
<feature type="compositionally biased region" description="Low complexity" evidence="1">
    <location>
        <begin position="20"/>
        <end position="29"/>
    </location>
</feature>
<accession>A0ABN9Y6B1</accession>
<dbReference type="EMBL" id="CAUYUJ010021953">
    <property type="protein sequence ID" value="CAK0908107.1"/>
    <property type="molecule type" value="Genomic_DNA"/>
</dbReference>
<comment type="caution">
    <text evidence="2">The sequence shown here is derived from an EMBL/GenBank/DDBJ whole genome shotgun (WGS) entry which is preliminary data.</text>
</comment>
<keyword evidence="3" id="KW-1185">Reference proteome</keyword>
<evidence type="ECO:0000313" key="2">
    <source>
        <dbReference type="EMBL" id="CAK0908107.1"/>
    </source>
</evidence>
<dbReference type="Proteomes" id="UP001189429">
    <property type="component" value="Unassembled WGS sequence"/>
</dbReference>
<feature type="region of interest" description="Disordered" evidence="1">
    <location>
        <begin position="297"/>
        <end position="317"/>
    </location>
</feature>
<sequence length="344" mass="35940">METCLDGRGMPLPKRFRLEGGAAAAAARPGRPRDGAPPGGGYLPRLDRDPASQGVLRLEGGAAAATAGQVALAVGSENSERRCGPAEPPGSGWRAAAAWATSFAVALRLCQHHGQVGDAPPAAGGGERPCGLPAGDGHACRGLRGRGAGLGAEWKVILARSGAYLAAARAPFVIGGDWNCSAQELEAWGWPQRAPGMATLRTGSGSELTYFVASAGRGGEARRRPPARALLREARRARERPGTQWAPRSRPRTVPGAARGLCKGPSRPGARRRRQRSGRPTLSWARKRALRLLPSTLCRPMTRSRGGSGSWSRSTWRTCRRDPLGAAAAAATASPGDRRRGSGL</sequence>
<evidence type="ECO:0008006" key="4">
    <source>
        <dbReference type="Google" id="ProtNLM"/>
    </source>
</evidence>
<feature type="region of interest" description="Disordered" evidence="1">
    <location>
        <begin position="325"/>
        <end position="344"/>
    </location>
</feature>